<gene>
    <name evidence="2" type="ORF">SEMRO_107_G053960.1</name>
</gene>
<feature type="chain" id="PRO_5040264897" evidence="1">
    <location>
        <begin position="24"/>
        <end position="256"/>
    </location>
</feature>
<keyword evidence="1" id="KW-0732">Signal</keyword>
<accession>A0A9N8DIX1</accession>
<evidence type="ECO:0000313" key="3">
    <source>
        <dbReference type="Proteomes" id="UP001153069"/>
    </source>
</evidence>
<dbReference type="EMBL" id="CAICTM010000106">
    <property type="protein sequence ID" value="CAB9501395.1"/>
    <property type="molecule type" value="Genomic_DNA"/>
</dbReference>
<dbReference type="Proteomes" id="UP001153069">
    <property type="component" value="Unassembled WGS sequence"/>
</dbReference>
<sequence length="256" mass="28233">MKISSVQPLLLVVLAGTVNLCLGTYQHCATDLRDRILIELIHPQALEDSCGRLNYELFIAVDRDHLGLFAQPTRDLPEGDVQEEKCGPVFFHQKDPATKEVGQSSLNKFAPGALYPLGDHDMSDLLEAFDSVPVSDAEYDIIKHHCALLVLHMMCSLEIPVIQQMLDWVGDELMKTNEARDHIISLAHNSTNFDVLGMAHNESTTTTIRTLVAYDADMFYCTATDVKQQVECSGASKVFSLLSLALLAVVTGFIAV</sequence>
<dbReference type="AlphaFoldDB" id="A0A9N8DIX1"/>
<evidence type="ECO:0000313" key="2">
    <source>
        <dbReference type="EMBL" id="CAB9501395.1"/>
    </source>
</evidence>
<name>A0A9N8DIX1_9STRA</name>
<organism evidence="2 3">
    <name type="scientific">Seminavis robusta</name>
    <dbReference type="NCBI Taxonomy" id="568900"/>
    <lineage>
        <taxon>Eukaryota</taxon>
        <taxon>Sar</taxon>
        <taxon>Stramenopiles</taxon>
        <taxon>Ochrophyta</taxon>
        <taxon>Bacillariophyta</taxon>
        <taxon>Bacillariophyceae</taxon>
        <taxon>Bacillariophycidae</taxon>
        <taxon>Naviculales</taxon>
        <taxon>Naviculaceae</taxon>
        <taxon>Seminavis</taxon>
    </lineage>
</organism>
<feature type="signal peptide" evidence="1">
    <location>
        <begin position="1"/>
        <end position="23"/>
    </location>
</feature>
<keyword evidence="3" id="KW-1185">Reference proteome</keyword>
<proteinExistence type="predicted"/>
<evidence type="ECO:0000256" key="1">
    <source>
        <dbReference type="SAM" id="SignalP"/>
    </source>
</evidence>
<protein>
    <submittedName>
        <fullName evidence="2">Uncharacterized protein</fullName>
    </submittedName>
</protein>
<reference evidence="2" key="1">
    <citation type="submission" date="2020-06" db="EMBL/GenBank/DDBJ databases">
        <authorList>
            <consortium name="Plant Systems Biology data submission"/>
        </authorList>
    </citation>
    <scope>NUCLEOTIDE SEQUENCE</scope>
    <source>
        <strain evidence="2">D6</strain>
    </source>
</reference>
<comment type="caution">
    <text evidence="2">The sequence shown here is derived from an EMBL/GenBank/DDBJ whole genome shotgun (WGS) entry which is preliminary data.</text>
</comment>